<dbReference type="CDD" id="cd06170">
    <property type="entry name" value="LuxR_C_like"/>
    <property type="match status" value="1"/>
</dbReference>
<dbReference type="InterPro" id="IPR000792">
    <property type="entry name" value="Tscrpt_reg_LuxR_C"/>
</dbReference>
<evidence type="ECO:0000313" key="7">
    <source>
        <dbReference type="Proteomes" id="UP000571084"/>
    </source>
</evidence>
<gene>
    <name evidence="6" type="ORF">HNR39_003791</name>
</gene>
<protein>
    <submittedName>
        <fullName evidence="6">Two-component system capsular synthesis response regulator RcsB</fullName>
    </submittedName>
</protein>
<name>A0A840S000_9BURK</name>
<dbReference type="PRINTS" id="PR00038">
    <property type="entry name" value="HTHLUXR"/>
</dbReference>
<dbReference type="EMBL" id="JACHHQ010000009">
    <property type="protein sequence ID" value="MBB5201929.1"/>
    <property type="molecule type" value="Genomic_DNA"/>
</dbReference>
<dbReference type="InterPro" id="IPR058245">
    <property type="entry name" value="NreC/VraR/RcsB-like_REC"/>
</dbReference>
<dbReference type="SUPFAM" id="SSF52172">
    <property type="entry name" value="CheY-like"/>
    <property type="match status" value="1"/>
</dbReference>
<dbReference type="InterPro" id="IPR039420">
    <property type="entry name" value="WalR-like"/>
</dbReference>
<dbReference type="AlphaFoldDB" id="A0A840S000"/>
<evidence type="ECO:0000256" key="2">
    <source>
        <dbReference type="ARBA" id="ARBA00023125"/>
    </source>
</evidence>
<dbReference type="GO" id="GO:0000160">
    <property type="term" value="P:phosphorelay signal transduction system"/>
    <property type="evidence" value="ECO:0007669"/>
    <property type="project" value="InterPro"/>
</dbReference>
<dbReference type="InterPro" id="IPR016032">
    <property type="entry name" value="Sig_transdc_resp-reg_C-effctor"/>
</dbReference>
<dbReference type="PANTHER" id="PTHR43214:SF17">
    <property type="entry name" value="TRANSCRIPTIONAL REGULATORY PROTEIN RCSB"/>
    <property type="match status" value="1"/>
</dbReference>
<dbReference type="Gene3D" id="3.40.50.2300">
    <property type="match status" value="1"/>
</dbReference>
<dbReference type="InterPro" id="IPR001789">
    <property type="entry name" value="Sig_transdc_resp-reg_receiver"/>
</dbReference>
<keyword evidence="7" id="KW-1185">Reference proteome</keyword>
<dbReference type="SUPFAM" id="SSF46894">
    <property type="entry name" value="C-terminal effector domain of the bipartite response regulators"/>
    <property type="match status" value="1"/>
</dbReference>
<dbReference type="Pfam" id="PF00196">
    <property type="entry name" value="GerE"/>
    <property type="match status" value="1"/>
</dbReference>
<evidence type="ECO:0000259" key="5">
    <source>
        <dbReference type="PROSITE" id="PS50110"/>
    </source>
</evidence>
<dbReference type="GO" id="GO:0006355">
    <property type="term" value="P:regulation of DNA-templated transcription"/>
    <property type="evidence" value="ECO:0007669"/>
    <property type="project" value="InterPro"/>
</dbReference>
<feature type="domain" description="HTH luxR-type" evidence="4">
    <location>
        <begin position="165"/>
        <end position="230"/>
    </location>
</feature>
<sequence>MAETEQQLENPLLSQMCDIIVADDHPILLHGIEKILATTKSLRIVATAQTVTEIFRVLDLYPCEILICDYSFYGDDLPDGLPMIKRIRTLYPHIKIIILSARDDLGTARNTLECGVYGFVRKNSDMRNVINAVQEVRSGNKFTDTATTQDMLKNLLSLGRNERSPSEGRVSFTPKEIETIRLLQRGLTLTEIAELTNRSVKTVSAHKQLLMKKLGTRSNLEFFHTLSNEQLMAAITAQ</sequence>
<proteinExistence type="predicted"/>
<dbReference type="CDD" id="cd17535">
    <property type="entry name" value="REC_NarL-like"/>
    <property type="match status" value="1"/>
</dbReference>
<accession>A0A840S000</accession>
<comment type="caution">
    <text evidence="6">The sequence shown here is derived from an EMBL/GenBank/DDBJ whole genome shotgun (WGS) entry which is preliminary data.</text>
</comment>
<dbReference type="GO" id="GO:0003677">
    <property type="term" value="F:DNA binding"/>
    <property type="evidence" value="ECO:0007669"/>
    <property type="project" value="UniProtKB-KW"/>
</dbReference>
<organism evidence="6 7">
    <name type="scientific">Glaciimonas immobilis</name>
    <dbReference type="NCBI Taxonomy" id="728004"/>
    <lineage>
        <taxon>Bacteria</taxon>
        <taxon>Pseudomonadati</taxon>
        <taxon>Pseudomonadota</taxon>
        <taxon>Betaproteobacteria</taxon>
        <taxon>Burkholderiales</taxon>
        <taxon>Oxalobacteraceae</taxon>
        <taxon>Glaciimonas</taxon>
    </lineage>
</organism>
<evidence type="ECO:0000256" key="1">
    <source>
        <dbReference type="ARBA" id="ARBA00022553"/>
    </source>
</evidence>
<dbReference type="SMART" id="SM00421">
    <property type="entry name" value="HTH_LUXR"/>
    <property type="match status" value="1"/>
</dbReference>
<feature type="modified residue" description="4-aspartylphosphate" evidence="3">
    <location>
        <position position="69"/>
    </location>
</feature>
<evidence type="ECO:0000313" key="6">
    <source>
        <dbReference type="EMBL" id="MBB5201929.1"/>
    </source>
</evidence>
<keyword evidence="2" id="KW-0238">DNA-binding</keyword>
<dbReference type="PROSITE" id="PS50043">
    <property type="entry name" value="HTH_LUXR_2"/>
    <property type="match status" value="1"/>
</dbReference>
<dbReference type="PROSITE" id="PS50110">
    <property type="entry name" value="RESPONSE_REGULATORY"/>
    <property type="match status" value="1"/>
</dbReference>
<dbReference type="PANTHER" id="PTHR43214">
    <property type="entry name" value="TWO-COMPONENT RESPONSE REGULATOR"/>
    <property type="match status" value="1"/>
</dbReference>
<dbReference type="Proteomes" id="UP000571084">
    <property type="component" value="Unassembled WGS sequence"/>
</dbReference>
<dbReference type="RefSeq" id="WP_168054557.1">
    <property type="nucleotide sequence ID" value="NZ_JAAOZT010000005.1"/>
</dbReference>
<evidence type="ECO:0000256" key="3">
    <source>
        <dbReference type="PROSITE-ProRule" id="PRU00169"/>
    </source>
</evidence>
<reference evidence="6 7" key="1">
    <citation type="submission" date="2020-08" db="EMBL/GenBank/DDBJ databases">
        <title>Genomic Encyclopedia of Type Strains, Phase IV (KMG-IV): sequencing the most valuable type-strain genomes for metagenomic binning, comparative biology and taxonomic classification.</title>
        <authorList>
            <person name="Goeker M."/>
        </authorList>
    </citation>
    <scope>NUCLEOTIDE SEQUENCE [LARGE SCALE GENOMIC DNA]</scope>
    <source>
        <strain evidence="6 7">DSM 23240</strain>
    </source>
</reference>
<evidence type="ECO:0000259" key="4">
    <source>
        <dbReference type="PROSITE" id="PS50043"/>
    </source>
</evidence>
<keyword evidence="1 3" id="KW-0597">Phosphoprotein</keyword>
<dbReference type="Pfam" id="PF00072">
    <property type="entry name" value="Response_reg"/>
    <property type="match status" value="1"/>
</dbReference>
<dbReference type="InterPro" id="IPR011006">
    <property type="entry name" value="CheY-like_superfamily"/>
</dbReference>
<dbReference type="SMART" id="SM00448">
    <property type="entry name" value="REC"/>
    <property type="match status" value="1"/>
</dbReference>
<feature type="domain" description="Response regulatory" evidence="5">
    <location>
        <begin position="18"/>
        <end position="137"/>
    </location>
</feature>